<feature type="modified residue" description="4-aspartylphosphate" evidence="1">
    <location>
        <position position="54"/>
    </location>
</feature>
<dbReference type="OrthoDB" id="9802066at2"/>
<dbReference type="PROSITE" id="PS50110">
    <property type="entry name" value="RESPONSE_REGULATORY"/>
    <property type="match status" value="1"/>
</dbReference>
<dbReference type="STRING" id="327939.BIW53_19755"/>
<dbReference type="RefSeq" id="WP_070993731.1">
    <property type="nucleotide sequence ID" value="NZ_CBCSHD010000006.1"/>
</dbReference>
<dbReference type="Gene3D" id="3.40.50.2300">
    <property type="match status" value="1"/>
</dbReference>
<dbReference type="GO" id="GO:0000160">
    <property type="term" value="P:phosphorelay signal transduction system"/>
    <property type="evidence" value="ECO:0007669"/>
    <property type="project" value="InterPro"/>
</dbReference>
<evidence type="ECO:0000259" key="3">
    <source>
        <dbReference type="PROSITE" id="PS51832"/>
    </source>
</evidence>
<organism evidence="4 5">
    <name type="scientific">Pseudoalteromonas byunsanensis</name>
    <dbReference type="NCBI Taxonomy" id="327939"/>
    <lineage>
        <taxon>Bacteria</taxon>
        <taxon>Pseudomonadati</taxon>
        <taxon>Pseudomonadota</taxon>
        <taxon>Gammaproteobacteria</taxon>
        <taxon>Alteromonadales</taxon>
        <taxon>Pseudoalteromonadaceae</taxon>
        <taxon>Pseudoalteromonas</taxon>
    </lineage>
</organism>
<dbReference type="SMART" id="SM00448">
    <property type="entry name" value="REC"/>
    <property type="match status" value="1"/>
</dbReference>
<dbReference type="InterPro" id="IPR001789">
    <property type="entry name" value="Sig_transdc_resp-reg_receiver"/>
</dbReference>
<reference evidence="4 5" key="1">
    <citation type="submission" date="2016-10" db="EMBL/GenBank/DDBJ databases">
        <title>Pseudoalteromonas amylolytica sp. nov., isolated from the surface seawater.</title>
        <authorList>
            <person name="Wu Y.-H."/>
            <person name="Cheng H."/>
            <person name="Jin X.-B."/>
            <person name="Wang C.-S."/>
            <person name="Xu X.-W."/>
        </authorList>
    </citation>
    <scope>NUCLEOTIDE SEQUENCE [LARGE SCALE GENOMIC DNA]</scope>
    <source>
        <strain evidence="4 5">JCM 12483</strain>
    </source>
</reference>
<dbReference type="InterPro" id="IPR037522">
    <property type="entry name" value="HD_GYP_dom"/>
</dbReference>
<dbReference type="AlphaFoldDB" id="A0A1S1N2H7"/>
<dbReference type="CDD" id="cd00077">
    <property type="entry name" value="HDc"/>
    <property type="match status" value="1"/>
</dbReference>
<dbReference type="PANTHER" id="PTHR45228:SF5">
    <property type="entry name" value="CYCLIC DI-GMP PHOSPHODIESTERASE VC_1348-RELATED"/>
    <property type="match status" value="1"/>
</dbReference>
<evidence type="ECO:0000313" key="5">
    <source>
        <dbReference type="Proteomes" id="UP000180253"/>
    </source>
</evidence>
<dbReference type="SMART" id="SM00471">
    <property type="entry name" value="HDc"/>
    <property type="match status" value="1"/>
</dbReference>
<feature type="domain" description="HD-GYP" evidence="3">
    <location>
        <begin position="148"/>
        <end position="359"/>
    </location>
</feature>
<dbReference type="Pfam" id="PF13487">
    <property type="entry name" value="HD_5"/>
    <property type="match status" value="1"/>
</dbReference>
<proteinExistence type="predicted"/>
<comment type="caution">
    <text evidence="4">The sequence shown here is derived from an EMBL/GenBank/DDBJ whole genome shotgun (WGS) entry which is preliminary data.</text>
</comment>
<dbReference type="EMBL" id="MNAN01000037">
    <property type="protein sequence ID" value="OHU93576.1"/>
    <property type="molecule type" value="Genomic_DNA"/>
</dbReference>
<feature type="domain" description="Response regulatory" evidence="2">
    <location>
        <begin position="6"/>
        <end position="121"/>
    </location>
</feature>
<evidence type="ECO:0000259" key="2">
    <source>
        <dbReference type="PROSITE" id="PS50110"/>
    </source>
</evidence>
<protein>
    <submittedName>
        <fullName evidence="4">Two-component system response regulator</fullName>
    </submittedName>
</protein>
<dbReference type="InterPro" id="IPR011006">
    <property type="entry name" value="CheY-like_superfamily"/>
</dbReference>
<dbReference type="SUPFAM" id="SSF52172">
    <property type="entry name" value="CheY-like"/>
    <property type="match status" value="1"/>
</dbReference>
<dbReference type="Proteomes" id="UP000180253">
    <property type="component" value="Unassembled WGS sequence"/>
</dbReference>
<evidence type="ECO:0000313" key="4">
    <source>
        <dbReference type="EMBL" id="OHU93576.1"/>
    </source>
</evidence>
<sequence>MAEKFTVLLVDDTSENLALMSEILKTEYRVIAAKSGQSALNILDTKPVDIVLLDIIMPEMDGYEVIRRIKATEKLTDIPVIFLTAKNSIQDEELGFSLGACDYINKPISPPIIQSRVRTHIQIKRHRDFLKDKNAYLESEVQKRTKELSDAQDATIAAMASLAETRDQETGNHIKRTQLYVKTLAARLATLTKYKHVLTEEVIELFYKSAPLHDIGKVGIPDAILLKQGRLTPPEFEVMKTHAQLGYEAIAKAEEELSGEVKFLQIAKDIARFHHEKWDGSGYPLGLSGTEIPLSARLMAIADVYDALISKRVYKDAIPHEQALKIICDGRGSHFDPEILDEFIAIEKVFFSIARKYSD</sequence>
<keyword evidence="5" id="KW-1185">Reference proteome</keyword>
<dbReference type="GO" id="GO:0008081">
    <property type="term" value="F:phosphoric diester hydrolase activity"/>
    <property type="evidence" value="ECO:0007669"/>
    <property type="project" value="UniProtKB-ARBA"/>
</dbReference>
<dbReference type="Pfam" id="PF00072">
    <property type="entry name" value="Response_reg"/>
    <property type="match status" value="1"/>
</dbReference>
<dbReference type="InterPro" id="IPR003607">
    <property type="entry name" value="HD/PDEase_dom"/>
</dbReference>
<dbReference type="SUPFAM" id="SSF109604">
    <property type="entry name" value="HD-domain/PDEase-like"/>
    <property type="match status" value="1"/>
</dbReference>
<dbReference type="PROSITE" id="PS51832">
    <property type="entry name" value="HD_GYP"/>
    <property type="match status" value="1"/>
</dbReference>
<gene>
    <name evidence="4" type="ORF">BIW53_19755</name>
</gene>
<evidence type="ECO:0000256" key="1">
    <source>
        <dbReference type="PROSITE-ProRule" id="PRU00169"/>
    </source>
</evidence>
<keyword evidence="1" id="KW-0597">Phosphoprotein</keyword>
<accession>A0A1S1N2H7</accession>
<dbReference type="PANTHER" id="PTHR45228">
    <property type="entry name" value="CYCLIC DI-GMP PHOSPHODIESTERASE TM_0186-RELATED"/>
    <property type="match status" value="1"/>
</dbReference>
<name>A0A1S1N2H7_9GAMM</name>
<dbReference type="InterPro" id="IPR052020">
    <property type="entry name" value="Cyclic_di-GMP/3'3'-cGAMP_PDE"/>
</dbReference>
<dbReference type="Gene3D" id="1.10.3210.10">
    <property type="entry name" value="Hypothetical protein af1432"/>
    <property type="match status" value="1"/>
</dbReference>